<evidence type="ECO:0000313" key="2">
    <source>
        <dbReference type="Proteomes" id="UP000516160"/>
    </source>
</evidence>
<dbReference type="EMBL" id="CP058559">
    <property type="protein sequence ID" value="QNO15124.1"/>
    <property type="molecule type" value="Genomic_DNA"/>
</dbReference>
<reference evidence="1 2" key="1">
    <citation type="submission" date="2020-07" db="EMBL/GenBank/DDBJ databases">
        <title>Alkalicella. sp. LB2 genome.</title>
        <authorList>
            <person name="Postec A."/>
            <person name="Quemeneur M."/>
        </authorList>
    </citation>
    <scope>NUCLEOTIDE SEQUENCE [LARGE SCALE GENOMIC DNA]</scope>
    <source>
        <strain evidence="1 2">LB2</strain>
    </source>
</reference>
<protein>
    <submittedName>
        <fullName evidence="1">Uncharacterized protein</fullName>
    </submittedName>
</protein>
<keyword evidence="2" id="KW-1185">Reference proteome</keyword>
<name>A0A7G9W8W2_ALKCA</name>
<dbReference type="KEGG" id="acae:HYG86_10305"/>
<organism evidence="1 2">
    <name type="scientific">Alkalicella caledoniensis</name>
    <dbReference type="NCBI Taxonomy" id="2731377"/>
    <lineage>
        <taxon>Bacteria</taxon>
        <taxon>Bacillati</taxon>
        <taxon>Bacillota</taxon>
        <taxon>Clostridia</taxon>
        <taxon>Eubacteriales</taxon>
        <taxon>Proteinivoracaceae</taxon>
        <taxon>Alkalicella</taxon>
    </lineage>
</organism>
<accession>A0A7G9W8W2</accession>
<evidence type="ECO:0000313" key="1">
    <source>
        <dbReference type="EMBL" id="QNO15124.1"/>
    </source>
</evidence>
<dbReference type="AlphaFoldDB" id="A0A7G9W8W2"/>
<sequence length="340" mass="37412">MTHSKVFSTESLAKMYSLSIIGNVKNAGKTVTLNYLVNKLDKYTLGVTSIGLDGEQNDVLTYTPKPLIHLPGNTVVATAAQTLKSFSCSYEILKGTNIFSPLGEILYIRLRERGQVLLAGPKRRSDLKKVIMGFRDFNCTKVLVDGAIDRKVSASPFVTDGTIFVAGASYSRDFTRLIKDTIHQLNLLSLPKTDECLIKSAALSLEGAKVAIIRENEIELLPYKSAILIGHINEHMIKGKVNNIVIGGALLDSFGKQLVQLLKKRYKVRVVVEDGTKVFLSPEVFNDFTENGGSLEVMTPCKIVALAVNPVSIEGYEFSSDKLVQSFRSFTDIPVFDPLM</sequence>
<dbReference type="Proteomes" id="UP000516160">
    <property type="component" value="Chromosome"/>
</dbReference>
<gene>
    <name evidence="1" type="ORF">HYG86_10305</name>
</gene>
<dbReference type="RefSeq" id="WP_213165489.1">
    <property type="nucleotide sequence ID" value="NZ_CP058559.1"/>
</dbReference>
<proteinExistence type="predicted"/>